<organism evidence="2 3">
    <name type="scientific">Candidatus Halomonas stercoripullorum</name>
    <dbReference type="NCBI Taxonomy" id="2838617"/>
    <lineage>
        <taxon>Bacteria</taxon>
        <taxon>Pseudomonadati</taxon>
        <taxon>Pseudomonadota</taxon>
        <taxon>Gammaproteobacteria</taxon>
        <taxon>Oceanospirillales</taxon>
        <taxon>Halomonadaceae</taxon>
        <taxon>Halomonas</taxon>
    </lineage>
</organism>
<dbReference type="AlphaFoldDB" id="A0A9D2B5U7"/>
<evidence type="ECO:0000313" key="3">
    <source>
        <dbReference type="Proteomes" id="UP000824248"/>
    </source>
</evidence>
<feature type="region of interest" description="Disordered" evidence="1">
    <location>
        <begin position="23"/>
        <end position="48"/>
    </location>
</feature>
<accession>A0A9D2B5U7</accession>
<evidence type="ECO:0000256" key="1">
    <source>
        <dbReference type="SAM" id="MobiDB-lite"/>
    </source>
</evidence>
<comment type="caution">
    <text evidence="2">The sequence shown here is derived from an EMBL/GenBank/DDBJ whole genome shotgun (WGS) entry which is preliminary data.</text>
</comment>
<protein>
    <submittedName>
        <fullName evidence="2">Uncharacterized protein</fullName>
    </submittedName>
</protein>
<proteinExistence type="predicted"/>
<evidence type="ECO:0000313" key="2">
    <source>
        <dbReference type="EMBL" id="HIX61524.1"/>
    </source>
</evidence>
<dbReference type="Proteomes" id="UP000824248">
    <property type="component" value="Unassembled WGS sequence"/>
</dbReference>
<name>A0A9D2B5U7_9GAMM</name>
<gene>
    <name evidence="2" type="ORF">H9854_04750</name>
</gene>
<reference evidence="2" key="2">
    <citation type="submission" date="2021-04" db="EMBL/GenBank/DDBJ databases">
        <authorList>
            <person name="Gilroy R."/>
        </authorList>
    </citation>
    <scope>NUCLEOTIDE SEQUENCE</scope>
    <source>
        <strain evidence="2">1193</strain>
    </source>
</reference>
<dbReference type="EMBL" id="DXFC01000141">
    <property type="protein sequence ID" value="HIX61524.1"/>
    <property type="molecule type" value="Genomic_DNA"/>
</dbReference>
<feature type="compositionally biased region" description="Polar residues" evidence="1">
    <location>
        <begin position="23"/>
        <end position="39"/>
    </location>
</feature>
<reference evidence="2" key="1">
    <citation type="journal article" date="2021" name="PeerJ">
        <title>Extensive microbial diversity within the chicken gut microbiome revealed by metagenomics and culture.</title>
        <authorList>
            <person name="Gilroy R."/>
            <person name="Ravi A."/>
            <person name="Getino M."/>
            <person name="Pursley I."/>
            <person name="Horton D.L."/>
            <person name="Alikhan N.F."/>
            <person name="Baker D."/>
            <person name="Gharbi K."/>
            <person name="Hall N."/>
            <person name="Watson M."/>
            <person name="Adriaenssens E.M."/>
            <person name="Foster-Nyarko E."/>
            <person name="Jarju S."/>
            <person name="Secka A."/>
            <person name="Antonio M."/>
            <person name="Oren A."/>
            <person name="Chaudhuri R.R."/>
            <person name="La Ragione R."/>
            <person name="Hildebrand F."/>
            <person name="Pallen M.J."/>
        </authorList>
    </citation>
    <scope>NUCLEOTIDE SEQUENCE</scope>
    <source>
        <strain evidence="2">1193</strain>
    </source>
</reference>
<sequence length="48" mass="5165">MPIQSADVSGRPGIWQMAAHHFQGTNQTGRSAGIRQQRTPLAGPQLPL</sequence>